<gene>
    <name evidence="1" type="ORF">BFJ72_g3824</name>
</gene>
<sequence>MASTVPLPSISDEKFSTQNLASCDGNKNDVPAATFFAESIKLSHILRQILGHIYDPWKKPEVEKGIGFDERKRYRTHVSSTMAFDDELSRFEAELPEVLRLPNDATKTHIGSILAQQRHVLRSR</sequence>
<protein>
    <submittedName>
        <fullName evidence="1">Uncharacterized protein</fullName>
    </submittedName>
</protein>
<reference evidence="1 2" key="1">
    <citation type="journal article" date="2018" name="Sci. Rep.">
        <title>Characterisation of pathogen-specific regions and novel effector candidates in Fusarium oxysporum f. sp. cepae.</title>
        <authorList>
            <person name="Armitage A.D."/>
            <person name="Taylor A."/>
            <person name="Sobczyk M.K."/>
            <person name="Baxter L."/>
            <person name="Greenfield B.P."/>
            <person name="Bates H.J."/>
            <person name="Wilson F."/>
            <person name="Jackson A.C."/>
            <person name="Ott S."/>
            <person name="Harrison R.J."/>
            <person name="Clarkson J.P."/>
        </authorList>
    </citation>
    <scope>NUCLEOTIDE SEQUENCE [LARGE SCALE GENOMIC DNA]</scope>
    <source>
        <strain evidence="1 2">Fp_A8</strain>
    </source>
</reference>
<evidence type="ECO:0000313" key="2">
    <source>
        <dbReference type="Proteomes" id="UP000283569"/>
    </source>
</evidence>
<dbReference type="AlphaFoldDB" id="A0A420TR99"/>
<name>A0A420TR99_GIBIN</name>
<dbReference type="Proteomes" id="UP000283569">
    <property type="component" value="Unassembled WGS sequence"/>
</dbReference>
<organism evidence="1 2">
    <name type="scientific">Gibberella intermedia</name>
    <name type="common">Bulb rot disease fungus</name>
    <name type="synonym">Fusarium proliferatum</name>
    <dbReference type="NCBI Taxonomy" id="948311"/>
    <lineage>
        <taxon>Eukaryota</taxon>
        <taxon>Fungi</taxon>
        <taxon>Dikarya</taxon>
        <taxon>Ascomycota</taxon>
        <taxon>Pezizomycotina</taxon>
        <taxon>Sordariomycetes</taxon>
        <taxon>Hypocreomycetidae</taxon>
        <taxon>Hypocreales</taxon>
        <taxon>Nectriaceae</taxon>
        <taxon>Fusarium</taxon>
        <taxon>Fusarium fujikuroi species complex</taxon>
    </lineage>
</organism>
<comment type="caution">
    <text evidence="1">The sequence shown here is derived from an EMBL/GenBank/DDBJ whole genome shotgun (WGS) entry which is preliminary data.</text>
</comment>
<accession>A0A420TR99</accession>
<proteinExistence type="predicted"/>
<evidence type="ECO:0000313" key="1">
    <source>
        <dbReference type="EMBL" id="RKL44091.1"/>
    </source>
</evidence>
<dbReference type="CDD" id="cd12148">
    <property type="entry name" value="fungal_TF_MHR"/>
    <property type="match status" value="1"/>
</dbReference>
<dbReference type="EMBL" id="MRDB01000010">
    <property type="protein sequence ID" value="RKL44091.1"/>
    <property type="molecule type" value="Genomic_DNA"/>
</dbReference>